<keyword evidence="5" id="KW-0862">Zinc</keyword>
<evidence type="ECO:0000256" key="3">
    <source>
        <dbReference type="ARBA" id="ARBA00022737"/>
    </source>
</evidence>
<feature type="non-terminal residue" evidence="10">
    <location>
        <position position="363"/>
    </location>
</feature>
<dbReference type="PANTHER" id="PTHR24394:SF29">
    <property type="entry name" value="MYONEURIN"/>
    <property type="match status" value="1"/>
</dbReference>
<feature type="non-terminal residue" evidence="10">
    <location>
        <position position="1"/>
    </location>
</feature>
<protein>
    <recommendedName>
        <fullName evidence="9">C2H2-type domain-containing protein</fullName>
    </recommendedName>
</protein>
<dbReference type="CTD" id="20328444"/>
<dbReference type="AlphaFoldDB" id="A0A074ZH87"/>
<keyword evidence="4 7" id="KW-0863">Zinc-finger</keyword>
<evidence type="ECO:0000256" key="6">
    <source>
        <dbReference type="ARBA" id="ARBA00023242"/>
    </source>
</evidence>
<feature type="region of interest" description="Disordered" evidence="8">
    <location>
        <begin position="188"/>
        <end position="213"/>
    </location>
</feature>
<keyword evidence="2" id="KW-0479">Metal-binding</keyword>
<dbReference type="GeneID" id="20328444"/>
<comment type="subcellular location">
    <subcellularLocation>
        <location evidence="1">Nucleus</location>
    </subcellularLocation>
</comment>
<feature type="domain" description="C2H2-type" evidence="9">
    <location>
        <begin position="249"/>
        <end position="277"/>
    </location>
</feature>
<feature type="domain" description="C2H2-type" evidence="9">
    <location>
        <begin position="221"/>
        <end position="248"/>
    </location>
</feature>
<dbReference type="GO" id="GO:0008270">
    <property type="term" value="F:zinc ion binding"/>
    <property type="evidence" value="ECO:0007669"/>
    <property type="project" value="UniProtKB-KW"/>
</dbReference>
<dbReference type="SUPFAM" id="SSF57667">
    <property type="entry name" value="beta-beta-alpha zinc fingers"/>
    <property type="match status" value="4"/>
</dbReference>
<evidence type="ECO:0000256" key="2">
    <source>
        <dbReference type="ARBA" id="ARBA00022723"/>
    </source>
</evidence>
<dbReference type="Proteomes" id="UP000054324">
    <property type="component" value="Unassembled WGS sequence"/>
</dbReference>
<dbReference type="GO" id="GO:0000981">
    <property type="term" value="F:DNA-binding transcription factor activity, RNA polymerase II-specific"/>
    <property type="evidence" value="ECO:0007669"/>
    <property type="project" value="TreeGrafter"/>
</dbReference>
<dbReference type="InterPro" id="IPR036236">
    <property type="entry name" value="Znf_C2H2_sf"/>
</dbReference>
<dbReference type="Gene3D" id="3.30.160.60">
    <property type="entry name" value="Classic Zinc Finger"/>
    <property type="match status" value="5"/>
</dbReference>
<evidence type="ECO:0000256" key="5">
    <source>
        <dbReference type="ARBA" id="ARBA00022833"/>
    </source>
</evidence>
<accession>A0A074ZH87</accession>
<dbReference type="PANTHER" id="PTHR24394">
    <property type="entry name" value="ZINC FINGER PROTEIN"/>
    <property type="match status" value="1"/>
</dbReference>
<feature type="domain" description="C2H2-type" evidence="9">
    <location>
        <begin position="91"/>
        <end position="119"/>
    </location>
</feature>
<evidence type="ECO:0000313" key="10">
    <source>
        <dbReference type="EMBL" id="KER25057.1"/>
    </source>
</evidence>
<organism evidence="10 11">
    <name type="scientific">Opisthorchis viverrini</name>
    <name type="common">Southeast Asian liver fluke</name>
    <dbReference type="NCBI Taxonomy" id="6198"/>
    <lineage>
        <taxon>Eukaryota</taxon>
        <taxon>Metazoa</taxon>
        <taxon>Spiralia</taxon>
        <taxon>Lophotrochozoa</taxon>
        <taxon>Platyhelminthes</taxon>
        <taxon>Trematoda</taxon>
        <taxon>Digenea</taxon>
        <taxon>Opisthorchiida</taxon>
        <taxon>Opisthorchiata</taxon>
        <taxon>Opisthorchiidae</taxon>
        <taxon>Opisthorchis</taxon>
    </lineage>
</organism>
<sequence length="363" mass="41109">TDADKVYERKGSRTISDTVGVRAGISKNARPSASKTAEISFLHARSPGNSSRPVEPISQTLAYKCPVCGREFKHQSCFIRHQQSHTSRQDFKCNMCSSAYKYSSKLREHMRKKHADNSLPLRKSTRAQMYASEQAGHPCPKCGKHFKSWAGLKKHRRAIHPEGVRHVCEKCVETFPLGVRAGISKNARPSASKTAEISTVHARSPGNSSRPVEPISQTLAYKCPVCGREFKHQSCFIRHQQSHTSRQDFKCNMCSSAYKYSSKLREHMRKKHADNSLPLRKSTRAQMYASEQAGHPCPKCGKHFKSWAGLKKHRRAIHPEGVRHVCEKCVETFPRELDLQRHISQVHEHQARHTCPHCGKSLT</sequence>
<feature type="domain" description="C2H2-type" evidence="9">
    <location>
        <begin position="63"/>
        <end position="90"/>
    </location>
</feature>
<evidence type="ECO:0000259" key="9">
    <source>
        <dbReference type="PROSITE" id="PS50157"/>
    </source>
</evidence>
<proteinExistence type="predicted"/>
<dbReference type="PROSITE" id="PS00028">
    <property type="entry name" value="ZINC_FINGER_C2H2_1"/>
    <property type="match status" value="7"/>
</dbReference>
<evidence type="ECO:0000256" key="8">
    <source>
        <dbReference type="SAM" id="MobiDB-lite"/>
    </source>
</evidence>
<dbReference type="EMBL" id="KL596788">
    <property type="protein sequence ID" value="KER25057.1"/>
    <property type="molecule type" value="Genomic_DNA"/>
</dbReference>
<dbReference type="Pfam" id="PF00096">
    <property type="entry name" value="zf-C2H2"/>
    <property type="match status" value="6"/>
</dbReference>
<evidence type="ECO:0000256" key="1">
    <source>
        <dbReference type="ARBA" id="ARBA00004123"/>
    </source>
</evidence>
<keyword evidence="11" id="KW-1185">Reference proteome</keyword>
<feature type="domain" description="C2H2-type" evidence="9">
    <location>
        <begin position="324"/>
        <end position="352"/>
    </location>
</feature>
<dbReference type="OrthoDB" id="9873027at2759"/>
<name>A0A074ZH87_OPIVI</name>
<reference evidence="10 11" key="1">
    <citation type="submission" date="2013-11" db="EMBL/GenBank/DDBJ databases">
        <title>Opisthorchis viverrini - life in the bile duct.</title>
        <authorList>
            <person name="Young N.D."/>
            <person name="Nagarajan N."/>
            <person name="Lin S.J."/>
            <person name="Korhonen P.K."/>
            <person name="Jex A.R."/>
            <person name="Hall R.S."/>
            <person name="Safavi-Hemami H."/>
            <person name="Kaewkong W."/>
            <person name="Bertrand D."/>
            <person name="Gao S."/>
            <person name="Seet Q."/>
            <person name="Wongkham S."/>
            <person name="Teh B.T."/>
            <person name="Wongkham C."/>
            <person name="Intapan P.M."/>
            <person name="Maleewong W."/>
            <person name="Yang X."/>
            <person name="Hu M."/>
            <person name="Wang Z."/>
            <person name="Hofmann A."/>
            <person name="Sternberg P.W."/>
            <person name="Tan P."/>
            <person name="Wang J."/>
            <person name="Gasser R.B."/>
        </authorList>
    </citation>
    <scope>NUCLEOTIDE SEQUENCE [LARGE SCALE GENOMIC DNA]</scope>
</reference>
<keyword evidence="6" id="KW-0539">Nucleus</keyword>
<gene>
    <name evidence="10" type="ORF">T265_14278</name>
</gene>
<dbReference type="GO" id="GO:0005634">
    <property type="term" value="C:nucleus"/>
    <property type="evidence" value="ECO:0007669"/>
    <property type="project" value="UniProtKB-SubCell"/>
</dbReference>
<feature type="compositionally biased region" description="Polar residues" evidence="8">
    <location>
        <begin position="188"/>
        <end position="197"/>
    </location>
</feature>
<feature type="domain" description="C2H2-type" evidence="9">
    <location>
        <begin position="295"/>
        <end position="318"/>
    </location>
</feature>
<evidence type="ECO:0000256" key="7">
    <source>
        <dbReference type="PROSITE-ProRule" id="PRU00042"/>
    </source>
</evidence>
<dbReference type="PROSITE" id="PS50157">
    <property type="entry name" value="ZINC_FINGER_C2H2_2"/>
    <property type="match status" value="7"/>
</dbReference>
<dbReference type="RefSeq" id="XP_009171189.1">
    <property type="nucleotide sequence ID" value="XM_009172925.1"/>
</dbReference>
<dbReference type="KEGG" id="ovi:T265_14278"/>
<evidence type="ECO:0000313" key="11">
    <source>
        <dbReference type="Proteomes" id="UP000054324"/>
    </source>
</evidence>
<dbReference type="SMART" id="SM00355">
    <property type="entry name" value="ZnF_C2H2"/>
    <property type="match status" value="7"/>
</dbReference>
<dbReference type="STRING" id="6198.A0A074ZH87"/>
<dbReference type="InterPro" id="IPR013087">
    <property type="entry name" value="Znf_C2H2_type"/>
</dbReference>
<evidence type="ECO:0000256" key="4">
    <source>
        <dbReference type="ARBA" id="ARBA00022771"/>
    </source>
</evidence>
<keyword evidence="3" id="KW-0677">Repeat</keyword>
<feature type="domain" description="C2H2-type" evidence="9">
    <location>
        <begin position="137"/>
        <end position="160"/>
    </location>
</feature>